<sequence length="173" mass="20174">MKSLKEMMELGHTVQLDDAEEEIYAALAGSGHLDSHMLTLAGPLDGKPRPPEWFREEFHTMCAAYLRMYDENPQWHMVINRGWSGTGQWSAHVTWVNEKPRKLKFFTWWWNKRFGTMRCVLSVHSNGLRYIVKNMVQPDARTYEGARNRRNTKKRGKGFRGVTDKETDAEIEG</sequence>
<dbReference type="AlphaFoldDB" id="A0A0F9UMV9"/>
<evidence type="ECO:0000313" key="2">
    <source>
        <dbReference type="EMBL" id="KKN88817.1"/>
    </source>
</evidence>
<evidence type="ECO:0000256" key="1">
    <source>
        <dbReference type="SAM" id="MobiDB-lite"/>
    </source>
</evidence>
<organism evidence="2">
    <name type="scientific">marine sediment metagenome</name>
    <dbReference type="NCBI Taxonomy" id="412755"/>
    <lineage>
        <taxon>unclassified sequences</taxon>
        <taxon>metagenomes</taxon>
        <taxon>ecological metagenomes</taxon>
    </lineage>
</organism>
<gene>
    <name evidence="2" type="ORF">LCGC14_0244240</name>
</gene>
<dbReference type="EMBL" id="LAZR01000125">
    <property type="protein sequence ID" value="KKN88817.1"/>
    <property type="molecule type" value="Genomic_DNA"/>
</dbReference>
<proteinExistence type="predicted"/>
<protein>
    <submittedName>
        <fullName evidence="2">Uncharacterized protein</fullName>
    </submittedName>
</protein>
<accession>A0A0F9UMV9</accession>
<comment type="caution">
    <text evidence="2">The sequence shown here is derived from an EMBL/GenBank/DDBJ whole genome shotgun (WGS) entry which is preliminary data.</text>
</comment>
<reference evidence="2" key="1">
    <citation type="journal article" date="2015" name="Nature">
        <title>Complex archaea that bridge the gap between prokaryotes and eukaryotes.</title>
        <authorList>
            <person name="Spang A."/>
            <person name="Saw J.H."/>
            <person name="Jorgensen S.L."/>
            <person name="Zaremba-Niedzwiedzka K."/>
            <person name="Martijn J."/>
            <person name="Lind A.E."/>
            <person name="van Eijk R."/>
            <person name="Schleper C."/>
            <person name="Guy L."/>
            <person name="Ettema T.J."/>
        </authorList>
    </citation>
    <scope>NUCLEOTIDE SEQUENCE</scope>
</reference>
<feature type="compositionally biased region" description="Basic residues" evidence="1">
    <location>
        <begin position="148"/>
        <end position="158"/>
    </location>
</feature>
<name>A0A0F9UMV9_9ZZZZ</name>
<feature type="region of interest" description="Disordered" evidence="1">
    <location>
        <begin position="146"/>
        <end position="173"/>
    </location>
</feature>
<feature type="compositionally biased region" description="Basic and acidic residues" evidence="1">
    <location>
        <begin position="162"/>
        <end position="173"/>
    </location>
</feature>